<evidence type="ECO:0000256" key="3">
    <source>
        <dbReference type="ARBA" id="ARBA00023163"/>
    </source>
</evidence>
<dbReference type="InterPro" id="IPR050204">
    <property type="entry name" value="AraC_XylS_family_regulators"/>
</dbReference>
<gene>
    <name evidence="5" type="ORF">J5O05_02200</name>
</gene>
<dbReference type="PROSITE" id="PS00041">
    <property type="entry name" value="HTH_ARAC_FAMILY_1"/>
    <property type="match status" value="1"/>
</dbReference>
<dbReference type="Pfam" id="PF12833">
    <property type="entry name" value="HTH_18"/>
    <property type="match status" value="1"/>
</dbReference>
<dbReference type="AlphaFoldDB" id="A0A975DH70"/>
<dbReference type="Gene3D" id="3.40.50.880">
    <property type="match status" value="1"/>
</dbReference>
<dbReference type="SUPFAM" id="SSF52317">
    <property type="entry name" value="Class I glutamine amidotransferase-like"/>
    <property type="match status" value="1"/>
</dbReference>
<dbReference type="Proteomes" id="UP000664904">
    <property type="component" value="Chromosome"/>
</dbReference>
<accession>A0A975DH70</accession>
<evidence type="ECO:0000313" key="6">
    <source>
        <dbReference type="Proteomes" id="UP000664904"/>
    </source>
</evidence>
<keyword evidence="3" id="KW-0804">Transcription</keyword>
<name>A0A975DH70_9GAMM</name>
<dbReference type="InterPro" id="IPR018060">
    <property type="entry name" value="HTH_AraC"/>
</dbReference>
<dbReference type="InterPro" id="IPR018062">
    <property type="entry name" value="HTH_AraC-typ_CS"/>
</dbReference>
<evidence type="ECO:0000313" key="5">
    <source>
        <dbReference type="EMBL" id="QTH71788.1"/>
    </source>
</evidence>
<dbReference type="InterPro" id="IPR009057">
    <property type="entry name" value="Homeodomain-like_sf"/>
</dbReference>
<evidence type="ECO:0000256" key="1">
    <source>
        <dbReference type="ARBA" id="ARBA00023015"/>
    </source>
</evidence>
<dbReference type="EMBL" id="CP072133">
    <property type="protein sequence ID" value="QTH71788.1"/>
    <property type="molecule type" value="Genomic_DNA"/>
</dbReference>
<organism evidence="5 6">
    <name type="scientific">Pseudoalteromonas xiamenensis</name>
    <dbReference type="NCBI Taxonomy" id="882626"/>
    <lineage>
        <taxon>Bacteria</taxon>
        <taxon>Pseudomonadati</taxon>
        <taxon>Pseudomonadota</taxon>
        <taxon>Gammaproteobacteria</taxon>
        <taxon>Alteromonadales</taxon>
        <taxon>Pseudoalteromonadaceae</taxon>
        <taxon>Pseudoalteromonas</taxon>
    </lineage>
</organism>
<dbReference type="GO" id="GO:0003700">
    <property type="term" value="F:DNA-binding transcription factor activity"/>
    <property type="evidence" value="ECO:0007669"/>
    <property type="project" value="InterPro"/>
</dbReference>
<dbReference type="SUPFAM" id="SSF46689">
    <property type="entry name" value="Homeodomain-like"/>
    <property type="match status" value="2"/>
</dbReference>
<dbReference type="PANTHER" id="PTHR46796">
    <property type="entry name" value="HTH-TYPE TRANSCRIPTIONAL ACTIVATOR RHAS-RELATED"/>
    <property type="match status" value="1"/>
</dbReference>
<dbReference type="PANTHER" id="PTHR46796:SF13">
    <property type="entry name" value="HTH-TYPE TRANSCRIPTIONAL ACTIVATOR RHAS"/>
    <property type="match status" value="1"/>
</dbReference>
<dbReference type="GO" id="GO:0043565">
    <property type="term" value="F:sequence-specific DNA binding"/>
    <property type="evidence" value="ECO:0007669"/>
    <property type="project" value="InterPro"/>
</dbReference>
<dbReference type="PROSITE" id="PS01124">
    <property type="entry name" value="HTH_ARAC_FAMILY_2"/>
    <property type="match status" value="1"/>
</dbReference>
<sequence>MKIALIALDEVVATSIAGIIDYFNFANLIARDKNLAVTVTLYSPQGSQIKTSMGVSIPCEQLSNLGIDNEVIWFLGSRYRGSENLILESQSVSLCKTSLNDAINSAQIVAGSCTGVALMLACITTLPDTVTTSWWLRRFFAKHYPGVELMLDKPIVRSGKFITAGATHCFQALVFFLVERHFGRDVLLQLKKWLVIPDIMVNQEQFIDLNVLDLHAGKRLHPVVQFIRTNLGGDLSNESLANVGSMSVRNLIRTFKLLYGMTPSKYVLIARLEAAIHEIKASPHRKLYDIAYEVGYQDVSAFSRQFQKHFGFSASSLKHS</sequence>
<keyword evidence="2" id="KW-0238">DNA-binding</keyword>
<dbReference type="Gene3D" id="1.10.10.60">
    <property type="entry name" value="Homeodomain-like"/>
    <property type="match status" value="1"/>
</dbReference>
<dbReference type="SMART" id="SM00342">
    <property type="entry name" value="HTH_ARAC"/>
    <property type="match status" value="1"/>
</dbReference>
<keyword evidence="1" id="KW-0805">Transcription regulation</keyword>
<protein>
    <submittedName>
        <fullName evidence="5">Helix-turn-helix domain-containing protein</fullName>
    </submittedName>
</protein>
<proteinExistence type="predicted"/>
<evidence type="ECO:0000259" key="4">
    <source>
        <dbReference type="PROSITE" id="PS01124"/>
    </source>
</evidence>
<evidence type="ECO:0000256" key="2">
    <source>
        <dbReference type="ARBA" id="ARBA00023125"/>
    </source>
</evidence>
<feature type="domain" description="HTH araC/xylS-type" evidence="4">
    <location>
        <begin position="221"/>
        <end position="320"/>
    </location>
</feature>
<dbReference type="KEGG" id="pxi:J5O05_02200"/>
<dbReference type="InterPro" id="IPR029062">
    <property type="entry name" value="Class_I_gatase-like"/>
</dbReference>
<reference evidence="5" key="1">
    <citation type="submission" date="2021-03" db="EMBL/GenBank/DDBJ databases">
        <title>Complete Genome of Pseudoalteromonas xiamenensis STKMTI.2, a new potential marine bacterium producing anti-Vibrio compounds.</title>
        <authorList>
            <person name="Handayani D.P."/>
            <person name="Isnansetyo A."/>
            <person name="Istiqomah I."/>
            <person name="Jumina J."/>
        </authorList>
    </citation>
    <scope>NUCLEOTIDE SEQUENCE</scope>
    <source>
        <strain evidence="5">STKMTI.2</strain>
    </source>
</reference>
<keyword evidence="6" id="KW-1185">Reference proteome</keyword>
<dbReference type="RefSeq" id="WP_208843412.1">
    <property type="nucleotide sequence ID" value="NZ_CP072133.1"/>
</dbReference>